<evidence type="ECO:0000256" key="1">
    <source>
        <dbReference type="SAM" id="Phobius"/>
    </source>
</evidence>
<keyword evidence="1" id="KW-0472">Membrane</keyword>
<keyword evidence="1" id="KW-1133">Transmembrane helix</keyword>
<keyword evidence="1" id="KW-0812">Transmembrane</keyword>
<name>A0A3N1ZRS6_9ACTN</name>
<dbReference type="InterPro" id="IPR008407">
    <property type="entry name" value="Brnchd-chn_aa_trnsp_AzlD"/>
</dbReference>
<evidence type="ECO:0000313" key="3">
    <source>
        <dbReference type="Proteomes" id="UP000275749"/>
    </source>
</evidence>
<protein>
    <submittedName>
        <fullName evidence="2">Branched-subunit amino acid transport protein AzlD</fullName>
    </submittedName>
</protein>
<feature type="transmembrane region" description="Helical" evidence="1">
    <location>
        <begin position="37"/>
        <end position="56"/>
    </location>
</feature>
<proteinExistence type="predicted"/>
<dbReference type="RefSeq" id="WP_123574996.1">
    <property type="nucleotide sequence ID" value="NZ_RKHG01000001.1"/>
</dbReference>
<dbReference type="AlphaFoldDB" id="A0A3N1ZRS6"/>
<dbReference type="Proteomes" id="UP000275749">
    <property type="component" value="Unassembled WGS sequence"/>
</dbReference>
<dbReference type="Pfam" id="PF05437">
    <property type="entry name" value="AzlD"/>
    <property type="match status" value="1"/>
</dbReference>
<accession>A0A3N1ZRS6</accession>
<dbReference type="EMBL" id="RKHG01000001">
    <property type="protein sequence ID" value="ROR53589.1"/>
    <property type="molecule type" value="Genomic_DNA"/>
</dbReference>
<organism evidence="2 3">
    <name type="scientific">Luteococcus japonicus</name>
    <dbReference type="NCBI Taxonomy" id="33984"/>
    <lineage>
        <taxon>Bacteria</taxon>
        <taxon>Bacillati</taxon>
        <taxon>Actinomycetota</taxon>
        <taxon>Actinomycetes</taxon>
        <taxon>Propionibacteriales</taxon>
        <taxon>Propionibacteriaceae</taxon>
        <taxon>Luteococcus</taxon>
    </lineage>
</organism>
<evidence type="ECO:0000313" key="2">
    <source>
        <dbReference type="EMBL" id="ROR53589.1"/>
    </source>
</evidence>
<comment type="caution">
    <text evidence="2">The sequence shown here is derived from an EMBL/GenBank/DDBJ whole genome shotgun (WGS) entry which is preliminary data.</text>
</comment>
<reference evidence="2 3" key="1">
    <citation type="submission" date="2018-11" db="EMBL/GenBank/DDBJ databases">
        <title>Sequencing the genomes of 1000 actinobacteria strains.</title>
        <authorList>
            <person name="Klenk H.-P."/>
        </authorList>
    </citation>
    <scope>NUCLEOTIDE SEQUENCE [LARGE SCALE GENOMIC DNA]</scope>
    <source>
        <strain evidence="2 3">DSM 10546</strain>
    </source>
</reference>
<sequence>MSLAVWILVMAGVTYSLRVIPLLLIKREITSVWWQSFLLYLPYAVLTAMTVPAMVLATRSPVSGLAALIVASLVAMRGRSLGEVTVAAAGTVVVVEALLGL</sequence>
<feature type="transmembrane region" description="Helical" evidence="1">
    <location>
        <begin position="6"/>
        <end position="25"/>
    </location>
</feature>
<gene>
    <name evidence="2" type="ORF">EDD41_0748</name>
</gene>